<name>A0ABP7FW16_9MICO</name>
<reference evidence="3" key="1">
    <citation type="journal article" date="2019" name="Int. J. Syst. Evol. Microbiol.">
        <title>The Global Catalogue of Microorganisms (GCM) 10K type strain sequencing project: providing services to taxonomists for standard genome sequencing and annotation.</title>
        <authorList>
            <consortium name="The Broad Institute Genomics Platform"/>
            <consortium name="The Broad Institute Genome Sequencing Center for Infectious Disease"/>
            <person name="Wu L."/>
            <person name="Ma J."/>
        </authorList>
    </citation>
    <scope>NUCLEOTIDE SEQUENCE [LARGE SCALE GENOMIC DNA]</scope>
    <source>
        <strain evidence="3">JCM 16949</strain>
    </source>
</reference>
<evidence type="ECO:0000256" key="1">
    <source>
        <dbReference type="SAM" id="Phobius"/>
    </source>
</evidence>
<accession>A0ABP7FW16</accession>
<dbReference type="Proteomes" id="UP001501004">
    <property type="component" value="Unassembled WGS sequence"/>
</dbReference>
<keyword evidence="1" id="KW-0472">Membrane</keyword>
<evidence type="ECO:0000313" key="2">
    <source>
        <dbReference type="EMBL" id="GAA3745744.1"/>
    </source>
</evidence>
<proteinExistence type="predicted"/>
<feature type="transmembrane region" description="Helical" evidence="1">
    <location>
        <begin position="83"/>
        <end position="106"/>
    </location>
</feature>
<keyword evidence="3" id="KW-1185">Reference proteome</keyword>
<organism evidence="2 3">
    <name type="scientific">Leifsonella bigeumensis</name>
    <dbReference type="NCBI Taxonomy" id="433643"/>
    <lineage>
        <taxon>Bacteria</taxon>
        <taxon>Bacillati</taxon>
        <taxon>Actinomycetota</taxon>
        <taxon>Actinomycetes</taxon>
        <taxon>Micrococcales</taxon>
        <taxon>Microbacteriaceae</taxon>
        <taxon>Leifsonella</taxon>
    </lineage>
</organism>
<comment type="caution">
    <text evidence="2">The sequence shown here is derived from an EMBL/GenBank/DDBJ whole genome shotgun (WGS) entry which is preliminary data.</text>
</comment>
<keyword evidence="1" id="KW-0812">Transmembrane</keyword>
<evidence type="ECO:0000313" key="3">
    <source>
        <dbReference type="Proteomes" id="UP001501004"/>
    </source>
</evidence>
<gene>
    <name evidence="2" type="ORF">GCM10022239_21690</name>
</gene>
<protein>
    <submittedName>
        <fullName evidence="2">Uncharacterized protein</fullName>
    </submittedName>
</protein>
<dbReference type="EMBL" id="BAABAE010000003">
    <property type="protein sequence ID" value="GAA3745744.1"/>
    <property type="molecule type" value="Genomic_DNA"/>
</dbReference>
<feature type="transmembrane region" description="Helical" evidence="1">
    <location>
        <begin position="17"/>
        <end position="41"/>
    </location>
</feature>
<sequence length="110" mass="11658">MKGKETMEPTPTHARRLFVVSTIVTIAVFVVSIVLFGFLFVSASTEARASVGDGVFPKELLGLPVMEGFKNAGRFGVHLFPGALLFLVVPAVIGIGCALPGVLRFVKARA</sequence>
<keyword evidence="1" id="KW-1133">Transmembrane helix</keyword>